<evidence type="ECO:0000313" key="3">
    <source>
        <dbReference type="Proteomes" id="UP000785679"/>
    </source>
</evidence>
<organism evidence="2 3">
    <name type="scientific">Halteria grandinella</name>
    <dbReference type="NCBI Taxonomy" id="5974"/>
    <lineage>
        <taxon>Eukaryota</taxon>
        <taxon>Sar</taxon>
        <taxon>Alveolata</taxon>
        <taxon>Ciliophora</taxon>
        <taxon>Intramacronucleata</taxon>
        <taxon>Spirotrichea</taxon>
        <taxon>Stichotrichia</taxon>
        <taxon>Sporadotrichida</taxon>
        <taxon>Halteriidae</taxon>
        <taxon>Halteria</taxon>
    </lineage>
</organism>
<dbReference type="AlphaFoldDB" id="A0A8J8T2X8"/>
<feature type="region of interest" description="Disordered" evidence="1">
    <location>
        <begin position="1"/>
        <end position="66"/>
    </location>
</feature>
<protein>
    <submittedName>
        <fullName evidence="2">Uncharacterized protein</fullName>
    </submittedName>
</protein>
<comment type="caution">
    <text evidence="2">The sequence shown here is derived from an EMBL/GenBank/DDBJ whole genome shotgun (WGS) entry which is preliminary data.</text>
</comment>
<evidence type="ECO:0000256" key="1">
    <source>
        <dbReference type="SAM" id="MobiDB-lite"/>
    </source>
</evidence>
<proteinExistence type="predicted"/>
<sequence>MLQRSIMLQKQQLQTVEDSKKPAEIIPSTTKSQSKPQRRRRSTSKESNDNKQTADKAKSRSRSRQIVFPMGLKELAKEPRKGGTAFSSMQGRPMSSTMLARFSLVQGSRDLLKGKSNTDLISATRALPTTLVTSAPTQ</sequence>
<evidence type="ECO:0000313" key="2">
    <source>
        <dbReference type="EMBL" id="TNV79581.1"/>
    </source>
</evidence>
<feature type="compositionally biased region" description="Polar residues" evidence="1">
    <location>
        <begin position="1"/>
        <end position="16"/>
    </location>
</feature>
<keyword evidence="3" id="KW-1185">Reference proteome</keyword>
<name>A0A8J8T2X8_HALGN</name>
<gene>
    <name evidence="2" type="ORF">FGO68_gene2211</name>
</gene>
<feature type="compositionally biased region" description="Basic and acidic residues" evidence="1">
    <location>
        <begin position="43"/>
        <end position="58"/>
    </location>
</feature>
<reference evidence="2" key="1">
    <citation type="submission" date="2019-06" db="EMBL/GenBank/DDBJ databases">
        <authorList>
            <person name="Zheng W."/>
        </authorList>
    </citation>
    <scope>NUCLEOTIDE SEQUENCE</scope>
    <source>
        <strain evidence="2">QDHG01</strain>
    </source>
</reference>
<dbReference type="Proteomes" id="UP000785679">
    <property type="component" value="Unassembled WGS sequence"/>
</dbReference>
<dbReference type="EMBL" id="RRYP01008730">
    <property type="protein sequence ID" value="TNV79581.1"/>
    <property type="molecule type" value="Genomic_DNA"/>
</dbReference>
<accession>A0A8J8T2X8</accession>